<proteinExistence type="predicted"/>
<dbReference type="Proteomes" id="UP000680679">
    <property type="component" value="Chromosome"/>
</dbReference>
<keyword evidence="2" id="KW-1185">Reference proteome</keyword>
<dbReference type="RefSeq" id="WP_213380404.1">
    <property type="nucleotide sequence ID" value="NZ_AP024563.1"/>
</dbReference>
<gene>
    <name evidence="1" type="ORF">Atep_08250</name>
</gene>
<organism evidence="1 2">
    <name type="scientific">Allochromatium tepidum</name>
    <dbReference type="NCBI Taxonomy" id="553982"/>
    <lineage>
        <taxon>Bacteria</taxon>
        <taxon>Pseudomonadati</taxon>
        <taxon>Pseudomonadota</taxon>
        <taxon>Gammaproteobacteria</taxon>
        <taxon>Chromatiales</taxon>
        <taxon>Chromatiaceae</taxon>
        <taxon>Allochromatium</taxon>
    </lineage>
</organism>
<evidence type="ECO:0000313" key="1">
    <source>
        <dbReference type="EMBL" id="BCU06148.1"/>
    </source>
</evidence>
<name>A0ABM7QK91_9GAMM</name>
<sequence>MLKADPDLQAEPIRVAIDRIATAFSPLNQTLAALGSPPATEATPNPPEDQAERREHLFTTLLHLLRENDTQAIALLRNERTLLRSSLGESFERIERHLLGFEFEEALELVECIQSEYAQAHSP</sequence>
<evidence type="ECO:0000313" key="2">
    <source>
        <dbReference type="Proteomes" id="UP000680679"/>
    </source>
</evidence>
<protein>
    <submittedName>
        <fullName evidence="1">Uncharacterized protein</fullName>
    </submittedName>
</protein>
<dbReference type="EMBL" id="AP024563">
    <property type="protein sequence ID" value="BCU06148.1"/>
    <property type="molecule type" value="Genomic_DNA"/>
</dbReference>
<reference evidence="1 2" key="1">
    <citation type="submission" date="2021-04" db="EMBL/GenBank/DDBJ databases">
        <title>Complete genome sequencing of Allochromatium tepidum strain NZ.</title>
        <authorList>
            <person name="Tsukatani Y."/>
            <person name="Mori H."/>
        </authorList>
    </citation>
    <scope>NUCLEOTIDE SEQUENCE [LARGE SCALE GENOMIC DNA]</scope>
    <source>
        <strain evidence="1 2">NZ</strain>
    </source>
</reference>
<accession>A0ABM7QK91</accession>